<evidence type="ECO:0000313" key="5">
    <source>
        <dbReference type="RefSeq" id="XP_027193849.1"/>
    </source>
</evidence>
<dbReference type="OrthoDB" id="4321958at2759"/>
<keyword evidence="4" id="KW-1185">Reference proteome</keyword>
<dbReference type="Gene3D" id="2.10.80.10">
    <property type="entry name" value="Lipase, subunit A"/>
    <property type="match status" value="1"/>
</dbReference>
<accession>A0A6P6XPM7</accession>
<dbReference type="InterPro" id="IPR039863">
    <property type="entry name" value="DKK1-4"/>
</dbReference>
<dbReference type="Proteomes" id="UP000515146">
    <property type="component" value="Unplaced"/>
</dbReference>
<name>A0A6P6XPM7_DERPT</name>
<dbReference type="GO" id="GO:0005615">
    <property type="term" value="C:extracellular space"/>
    <property type="evidence" value="ECO:0007669"/>
    <property type="project" value="TreeGrafter"/>
</dbReference>
<evidence type="ECO:0000256" key="2">
    <source>
        <dbReference type="ARBA" id="ARBA00022525"/>
    </source>
</evidence>
<keyword evidence="2" id="KW-0964">Secreted</keyword>
<dbReference type="RefSeq" id="XP_027193849.1">
    <property type="nucleotide sequence ID" value="XM_027338048.1"/>
</dbReference>
<dbReference type="PANTHER" id="PTHR12113">
    <property type="entry name" value="DICKKOPF3-LIKE 3"/>
    <property type="match status" value="1"/>
</dbReference>
<dbReference type="GO" id="GO:0090090">
    <property type="term" value="P:negative regulation of canonical Wnt signaling pathway"/>
    <property type="evidence" value="ECO:0007669"/>
    <property type="project" value="TreeGrafter"/>
</dbReference>
<reference evidence="5" key="1">
    <citation type="submission" date="2025-08" db="UniProtKB">
        <authorList>
            <consortium name="RefSeq"/>
        </authorList>
    </citation>
    <scope>IDENTIFICATION</scope>
    <source>
        <strain evidence="5">Airmid</strain>
    </source>
</reference>
<dbReference type="AlphaFoldDB" id="A0A6P6XPM7"/>
<keyword evidence="3" id="KW-0732">Signal</keyword>
<comment type="subcellular location">
    <subcellularLocation>
        <location evidence="1">Secreted</location>
    </subcellularLocation>
</comment>
<dbReference type="GO" id="GO:0039706">
    <property type="term" value="F:co-receptor binding"/>
    <property type="evidence" value="ECO:0007669"/>
    <property type="project" value="TreeGrafter"/>
</dbReference>
<sequence>MNSQCYCVYIYGLVLHNPIPDDLGLKNSLHQHSSSESSESAIGQDQNSHHIYETIDNDYYDNNFGDKGKRNFISSFSQHDNHRQQQQQQTKQKILNSRIKCRQDSDCIDDDGSENDPLMYCDQHYSYCDYFRQIGELCRYDSQCDNGLICMFGQCEKPFEKGHLGSRCKDSDDCNDGLCCARQHGERICKTKLKHGQQCFVPLGGLNYSLNELCPCDNGLECRTIKSKNSLRRKRKNENLMRCTFTTNINETTTNI</sequence>
<protein>
    <submittedName>
        <fullName evidence="5">Dickkopf-related protein 3-like</fullName>
    </submittedName>
</protein>
<proteinExistence type="predicted"/>
<evidence type="ECO:0000256" key="1">
    <source>
        <dbReference type="ARBA" id="ARBA00004613"/>
    </source>
</evidence>
<dbReference type="PANTHER" id="PTHR12113:SF31">
    <property type="entry name" value="DICKKOPF N-TERMINAL CYSTEINE-RICH DOMAIN-CONTAINING PROTEIN"/>
    <property type="match status" value="1"/>
</dbReference>
<dbReference type="GO" id="GO:0048019">
    <property type="term" value="F:receptor antagonist activity"/>
    <property type="evidence" value="ECO:0007669"/>
    <property type="project" value="TreeGrafter"/>
</dbReference>
<dbReference type="KEGG" id="dpte:113788583"/>
<gene>
    <name evidence="5" type="primary">LOC113788583</name>
</gene>
<dbReference type="InParanoid" id="A0A6P6XPM7"/>
<evidence type="ECO:0000256" key="3">
    <source>
        <dbReference type="ARBA" id="ARBA00022729"/>
    </source>
</evidence>
<organism evidence="4 5">
    <name type="scientific">Dermatophagoides pteronyssinus</name>
    <name type="common">European house dust mite</name>
    <dbReference type="NCBI Taxonomy" id="6956"/>
    <lineage>
        <taxon>Eukaryota</taxon>
        <taxon>Metazoa</taxon>
        <taxon>Ecdysozoa</taxon>
        <taxon>Arthropoda</taxon>
        <taxon>Chelicerata</taxon>
        <taxon>Arachnida</taxon>
        <taxon>Acari</taxon>
        <taxon>Acariformes</taxon>
        <taxon>Sarcoptiformes</taxon>
        <taxon>Astigmata</taxon>
        <taxon>Psoroptidia</taxon>
        <taxon>Analgoidea</taxon>
        <taxon>Pyroglyphidae</taxon>
        <taxon>Dermatophagoidinae</taxon>
        <taxon>Dermatophagoides</taxon>
    </lineage>
</organism>
<evidence type="ECO:0000313" key="4">
    <source>
        <dbReference type="Proteomes" id="UP000515146"/>
    </source>
</evidence>